<sequence>MPAEQLHSFKEQVCSNHGNWTTPKGLQGQSFQHPRWLHPDRWSQTAVSETHSAIRWQPYLVYADIQRPGSMALKGKKHDKGKAADTLKSTSHLQSSQAVAQPSEEPRIPLELQQLMLNVFREALPIPADSNLRQIIQVVKSHLYNRDFASAFSAEQLLNVYALRWSASRALAYADIFVEFDVKHRWLGDRITNVPDQAQDPGLAQILCVGGGAGAEIVALAAIGNIFPMLQLSITAVDVADWSPVLSKLTATVTKSPVLSQYASAAKVDANRALIAPERFHVEFKQHDILECSVEELRLLVAESSLVTIMFTLNELFSASTAKTTAFLLNLTEIMKPKSWLLVVDSPGSYSEVTLGKGNGPKRYPMKWLLDHTLQNLAGSEENETGKWKKQEADDSKWFRLNDKLRYHVELESMRYQFYVYQRQAEGHHPGGNVS</sequence>
<feature type="region of interest" description="Disordered" evidence="1">
    <location>
        <begin position="73"/>
        <end position="104"/>
    </location>
</feature>
<evidence type="ECO:0000256" key="1">
    <source>
        <dbReference type="SAM" id="MobiDB-lite"/>
    </source>
</evidence>
<dbReference type="Gene3D" id="3.40.50.150">
    <property type="entry name" value="Vaccinia Virus protein VP39"/>
    <property type="match status" value="1"/>
</dbReference>
<proteinExistence type="predicted"/>
<evidence type="ECO:0000313" key="2">
    <source>
        <dbReference type="EMBL" id="ERF73884.1"/>
    </source>
</evidence>
<organism evidence="2 3">
    <name type="scientific">Endocarpon pusillum (strain Z07020 / HMAS-L-300199)</name>
    <name type="common">Lichen-forming fungus</name>
    <dbReference type="NCBI Taxonomy" id="1263415"/>
    <lineage>
        <taxon>Eukaryota</taxon>
        <taxon>Fungi</taxon>
        <taxon>Dikarya</taxon>
        <taxon>Ascomycota</taxon>
        <taxon>Pezizomycotina</taxon>
        <taxon>Eurotiomycetes</taxon>
        <taxon>Chaetothyriomycetidae</taxon>
        <taxon>Verrucariales</taxon>
        <taxon>Verrucariaceae</taxon>
        <taxon>Endocarpon</taxon>
    </lineage>
</organism>
<dbReference type="eggNOG" id="ENOG502QR34">
    <property type="taxonomic scope" value="Eukaryota"/>
</dbReference>
<name>U1HWU2_ENDPU</name>
<dbReference type="InterPro" id="IPR021463">
    <property type="entry name" value="Methyltransf_34"/>
</dbReference>
<reference evidence="3" key="1">
    <citation type="journal article" date="2014" name="BMC Genomics">
        <title>Genome characteristics reveal the impact of lichenization on lichen-forming fungus Endocarpon pusillum Hedwig (Verrucariales, Ascomycota).</title>
        <authorList>
            <person name="Wang Y.-Y."/>
            <person name="Liu B."/>
            <person name="Zhang X.-Y."/>
            <person name="Zhou Q.-M."/>
            <person name="Zhang T."/>
            <person name="Li H."/>
            <person name="Yu Y.-F."/>
            <person name="Zhang X.-L."/>
            <person name="Hao X.-Y."/>
            <person name="Wang M."/>
            <person name="Wang L."/>
            <person name="Wei J.-C."/>
        </authorList>
    </citation>
    <scope>NUCLEOTIDE SEQUENCE [LARGE SCALE GENOMIC DNA]</scope>
    <source>
        <strain evidence="3">Z07020 / HMAS-L-300199</strain>
    </source>
</reference>
<feature type="compositionally biased region" description="Polar residues" evidence="1">
    <location>
        <begin position="87"/>
        <end position="100"/>
    </location>
</feature>
<dbReference type="AlphaFoldDB" id="U1HWU2"/>
<evidence type="ECO:0008006" key="4">
    <source>
        <dbReference type="Google" id="ProtNLM"/>
    </source>
</evidence>
<protein>
    <recommendedName>
        <fullName evidence="4">25S rRNA (Uridine(2843)-N(3))-methyltransferase</fullName>
    </recommendedName>
</protein>
<dbReference type="Proteomes" id="UP000019373">
    <property type="component" value="Unassembled WGS sequence"/>
</dbReference>
<evidence type="ECO:0000313" key="3">
    <source>
        <dbReference type="Proteomes" id="UP000019373"/>
    </source>
</evidence>
<dbReference type="OrthoDB" id="6419443at2759"/>
<keyword evidence="3" id="KW-1185">Reference proteome</keyword>
<dbReference type="EMBL" id="KE720914">
    <property type="protein sequence ID" value="ERF73884.1"/>
    <property type="molecule type" value="Genomic_DNA"/>
</dbReference>
<dbReference type="OMA" id="DMRYQVH"/>
<dbReference type="RefSeq" id="XP_007800465.1">
    <property type="nucleotide sequence ID" value="XM_007802274.1"/>
</dbReference>
<dbReference type="Pfam" id="PF11312">
    <property type="entry name" value="Methyltransf_34"/>
    <property type="match status" value="1"/>
</dbReference>
<dbReference type="InterPro" id="IPR029063">
    <property type="entry name" value="SAM-dependent_MTases_sf"/>
</dbReference>
<dbReference type="HOGENOM" id="CLU_028833_1_0_1"/>
<gene>
    <name evidence="2" type="ORF">EPUS_05896</name>
</gene>
<accession>U1HWU2</accession>
<dbReference type="GeneID" id="19240843"/>